<feature type="transmembrane region" description="Helical" evidence="17">
    <location>
        <begin position="324"/>
        <end position="347"/>
    </location>
</feature>
<accession>A0A9D2M983</accession>
<evidence type="ECO:0000256" key="17">
    <source>
        <dbReference type="SAM" id="Phobius"/>
    </source>
</evidence>
<keyword evidence="7 17" id="KW-1133">Transmembrane helix</keyword>
<evidence type="ECO:0000256" key="14">
    <source>
        <dbReference type="ARBA" id="ARBA00044770"/>
    </source>
</evidence>
<comment type="function">
    <text evidence="16">Peptidoglycan polymerase that is essential for cell division.</text>
</comment>
<comment type="similarity">
    <text evidence="11">Belongs to the SEDS family. FtsW subfamily.</text>
</comment>
<dbReference type="GO" id="GO:0008360">
    <property type="term" value="P:regulation of cell shape"/>
    <property type="evidence" value="ECO:0007669"/>
    <property type="project" value="UniProtKB-KW"/>
</dbReference>
<dbReference type="GO" id="GO:0051301">
    <property type="term" value="P:cell division"/>
    <property type="evidence" value="ECO:0007669"/>
    <property type="project" value="InterPro"/>
</dbReference>
<name>A0A9D2M983_9FIRM</name>
<dbReference type="EMBL" id="DWYG01000185">
    <property type="protein sequence ID" value="HJB42991.1"/>
    <property type="molecule type" value="Genomic_DNA"/>
</dbReference>
<evidence type="ECO:0000313" key="19">
    <source>
        <dbReference type="Proteomes" id="UP000886803"/>
    </source>
</evidence>
<evidence type="ECO:0000256" key="12">
    <source>
        <dbReference type="ARBA" id="ARBA00041185"/>
    </source>
</evidence>
<dbReference type="PANTHER" id="PTHR30474">
    <property type="entry name" value="CELL CYCLE PROTEIN"/>
    <property type="match status" value="1"/>
</dbReference>
<comment type="subcellular location">
    <subcellularLocation>
        <location evidence="1">Membrane</location>
        <topology evidence="1">Multi-pass membrane protein</topology>
    </subcellularLocation>
</comment>
<dbReference type="GO" id="GO:0009252">
    <property type="term" value="P:peptidoglycan biosynthetic process"/>
    <property type="evidence" value="ECO:0007669"/>
    <property type="project" value="UniProtKB-KW"/>
</dbReference>
<feature type="transmembrane region" description="Helical" evidence="17">
    <location>
        <begin position="359"/>
        <end position="380"/>
    </location>
</feature>
<dbReference type="GO" id="GO:0015648">
    <property type="term" value="F:lipid-linked peptidoglycan transporter activity"/>
    <property type="evidence" value="ECO:0007669"/>
    <property type="project" value="TreeGrafter"/>
</dbReference>
<dbReference type="Proteomes" id="UP000886803">
    <property type="component" value="Unassembled WGS sequence"/>
</dbReference>
<evidence type="ECO:0000256" key="9">
    <source>
        <dbReference type="ARBA" id="ARBA00032370"/>
    </source>
</evidence>
<keyword evidence="5" id="KW-0133">Cell shape</keyword>
<feature type="transmembrane region" description="Helical" evidence="17">
    <location>
        <begin position="65"/>
        <end position="85"/>
    </location>
</feature>
<keyword evidence="6" id="KW-0573">Peptidoglycan synthesis</keyword>
<evidence type="ECO:0000313" key="18">
    <source>
        <dbReference type="EMBL" id="HJB42991.1"/>
    </source>
</evidence>
<dbReference type="Pfam" id="PF01098">
    <property type="entry name" value="FTSW_RODA_SPOVE"/>
    <property type="match status" value="1"/>
</dbReference>
<evidence type="ECO:0000256" key="1">
    <source>
        <dbReference type="ARBA" id="ARBA00004141"/>
    </source>
</evidence>
<keyword evidence="3" id="KW-0808">Transferase</keyword>
<dbReference type="GO" id="GO:0005886">
    <property type="term" value="C:plasma membrane"/>
    <property type="evidence" value="ECO:0007669"/>
    <property type="project" value="TreeGrafter"/>
</dbReference>
<evidence type="ECO:0000256" key="13">
    <source>
        <dbReference type="ARBA" id="ARBA00041418"/>
    </source>
</evidence>
<dbReference type="GO" id="GO:0032153">
    <property type="term" value="C:cell division site"/>
    <property type="evidence" value="ECO:0007669"/>
    <property type="project" value="TreeGrafter"/>
</dbReference>
<evidence type="ECO:0000256" key="2">
    <source>
        <dbReference type="ARBA" id="ARBA00022676"/>
    </source>
</evidence>
<evidence type="ECO:0000256" key="15">
    <source>
        <dbReference type="ARBA" id="ARBA00049902"/>
    </source>
</evidence>
<protein>
    <recommendedName>
        <fullName evidence="12">Probable peptidoglycan glycosyltransferase FtsW</fullName>
        <ecNumber evidence="14">2.4.99.28</ecNumber>
    </recommendedName>
    <alternativeName>
        <fullName evidence="13">Cell division protein FtsW</fullName>
    </alternativeName>
    <alternativeName>
        <fullName evidence="10">Cell wall polymerase</fullName>
    </alternativeName>
    <alternativeName>
        <fullName evidence="9">Peptidoglycan polymerase</fullName>
    </alternativeName>
</protein>
<evidence type="ECO:0000256" key="11">
    <source>
        <dbReference type="ARBA" id="ARBA00038053"/>
    </source>
</evidence>
<sequence>MLAAQFLDLAFGNLFRFLRDISFRKEERGPVSWGFVGTLLLVLVYGLIMLFSASYVTAYYRFDDIYYYIAPQAIVALIGIAAMFLISNINYHALRHVFWHLYILLLALLVLALYSEPQNNCHRWVYLFGTSLQPSEIAKFAVVLGIALFSDKHYQQRKSLWYGLLLPLLPVVPILVLLRMEPHNSAILLICAIAGTMLLCGGCGLRWMPLAAATGLGGLYFMLTAEGNDVANERLGAWGLFAESDVDLGWQTTQSLYSIASGGLTGRGIGNSLQKHLWLPEATNDFIFSIVCEELGFLGALLCVLLFAALILQGIFIALRAPDYFGTMIGIGITAQVAWQVFCHIGVVTATLPNTGISLPFFSSGGTSLLLLLCEMGVLLSISRAGNARIAAQRKQNQQQLYARLHSGQGETGRRVYRRREHTV</sequence>
<dbReference type="AlphaFoldDB" id="A0A9D2M983"/>
<dbReference type="EC" id="2.4.99.28" evidence="14"/>
<gene>
    <name evidence="18" type="ORF">H9945_10895</name>
</gene>
<evidence type="ECO:0000256" key="10">
    <source>
        <dbReference type="ARBA" id="ARBA00033270"/>
    </source>
</evidence>
<dbReference type="InterPro" id="IPR001182">
    <property type="entry name" value="FtsW/RodA"/>
</dbReference>
<feature type="transmembrane region" description="Helical" evidence="17">
    <location>
        <begin position="31"/>
        <end position="53"/>
    </location>
</feature>
<reference evidence="18" key="2">
    <citation type="submission" date="2021-04" db="EMBL/GenBank/DDBJ databases">
        <authorList>
            <person name="Gilroy R."/>
        </authorList>
    </citation>
    <scope>NUCLEOTIDE SEQUENCE</scope>
    <source>
        <strain evidence="18">ChiBcec8-13705</strain>
    </source>
</reference>
<feature type="transmembrane region" description="Helical" evidence="17">
    <location>
        <begin position="97"/>
        <end position="114"/>
    </location>
</feature>
<evidence type="ECO:0000256" key="5">
    <source>
        <dbReference type="ARBA" id="ARBA00022960"/>
    </source>
</evidence>
<keyword evidence="2" id="KW-0328">Glycosyltransferase</keyword>
<organism evidence="18 19">
    <name type="scientific">Candidatus Gemmiger avicola</name>
    <dbReference type="NCBI Taxonomy" id="2838605"/>
    <lineage>
        <taxon>Bacteria</taxon>
        <taxon>Bacillati</taxon>
        <taxon>Bacillota</taxon>
        <taxon>Clostridia</taxon>
        <taxon>Eubacteriales</taxon>
        <taxon>Gemmiger</taxon>
    </lineage>
</organism>
<feature type="transmembrane region" description="Helical" evidence="17">
    <location>
        <begin position="184"/>
        <end position="200"/>
    </location>
</feature>
<feature type="transmembrane region" description="Helical" evidence="17">
    <location>
        <begin position="286"/>
        <end position="312"/>
    </location>
</feature>
<feature type="transmembrane region" description="Helical" evidence="17">
    <location>
        <begin position="160"/>
        <end position="178"/>
    </location>
</feature>
<feature type="transmembrane region" description="Helical" evidence="17">
    <location>
        <begin position="126"/>
        <end position="148"/>
    </location>
</feature>
<keyword evidence="4 17" id="KW-0812">Transmembrane</keyword>
<evidence type="ECO:0000256" key="7">
    <source>
        <dbReference type="ARBA" id="ARBA00022989"/>
    </source>
</evidence>
<proteinExistence type="inferred from homology"/>
<evidence type="ECO:0000256" key="16">
    <source>
        <dbReference type="ARBA" id="ARBA00049966"/>
    </source>
</evidence>
<evidence type="ECO:0000256" key="8">
    <source>
        <dbReference type="ARBA" id="ARBA00023136"/>
    </source>
</evidence>
<evidence type="ECO:0000256" key="4">
    <source>
        <dbReference type="ARBA" id="ARBA00022692"/>
    </source>
</evidence>
<dbReference type="PANTHER" id="PTHR30474:SF2">
    <property type="entry name" value="PEPTIDOGLYCAN GLYCOSYLTRANSFERASE FTSW-RELATED"/>
    <property type="match status" value="1"/>
</dbReference>
<comment type="caution">
    <text evidence="18">The sequence shown here is derived from an EMBL/GenBank/DDBJ whole genome shotgun (WGS) entry which is preliminary data.</text>
</comment>
<dbReference type="GO" id="GO:0008955">
    <property type="term" value="F:peptidoglycan glycosyltransferase activity"/>
    <property type="evidence" value="ECO:0007669"/>
    <property type="project" value="UniProtKB-EC"/>
</dbReference>
<evidence type="ECO:0000256" key="6">
    <source>
        <dbReference type="ARBA" id="ARBA00022984"/>
    </source>
</evidence>
<reference evidence="18" key="1">
    <citation type="journal article" date="2021" name="PeerJ">
        <title>Extensive microbial diversity within the chicken gut microbiome revealed by metagenomics and culture.</title>
        <authorList>
            <person name="Gilroy R."/>
            <person name="Ravi A."/>
            <person name="Getino M."/>
            <person name="Pursley I."/>
            <person name="Horton D.L."/>
            <person name="Alikhan N.F."/>
            <person name="Baker D."/>
            <person name="Gharbi K."/>
            <person name="Hall N."/>
            <person name="Watson M."/>
            <person name="Adriaenssens E.M."/>
            <person name="Foster-Nyarko E."/>
            <person name="Jarju S."/>
            <person name="Secka A."/>
            <person name="Antonio M."/>
            <person name="Oren A."/>
            <person name="Chaudhuri R.R."/>
            <person name="La Ragione R."/>
            <person name="Hildebrand F."/>
            <person name="Pallen M.J."/>
        </authorList>
    </citation>
    <scope>NUCLEOTIDE SEQUENCE</scope>
    <source>
        <strain evidence="18">ChiBcec8-13705</strain>
    </source>
</reference>
<comment type="catalytic activity">
    <reaction evidence="15">
        <text>[GlcNAc-(1-&gt;4)-Mur2Ac(oyl-L-Ala-gamma-D-Glu-L-Lys-D-Ala-D-Ala)](n)-di-trans,octa-cis-undecaprenyl diphosphate + beta-D-GlcNAc-(1-&gt;4)-Mur2Ac(oyl-L-Ala-gamma-D-Glu-L-Lys-D-Ala-D-Ala)-di-trans,octa-cis-undecaprenyl diphosphate = [GlcNAc-(1-&gt;4)-Mur2Ac(oyl-L-Ala-gamma-D-Glu-L-Lys-D-Ala-D-Ala)](n+1)-di-trans,octa-cis-undecaprenyl diphosphate + di-trans,octa-cis-undecaprenyl diphosphate + H(+)</text>
        <dbReference type="Rhea" id="RHEA:23708"/>
        <dbReference type="Rhea" id="RHEA-COMP:9602"/>
        <dbReference type="Rhea" id="RHEA-COMP:9603"/>
        <dbReference type="ChEBI" id="CHEBI:15378"/>
        <dbReference type="ChEBI" id="CHEBI:58405"/>
        <dbReference type="ChEBI" id="CHEBI:60033"/>
        <dbReference type="ChEBI" id="CHEBI:78435"/>
        <dbReference type="EC" id="2.4.99.28"/>
    </reaction>
</comment>
<evidence type="ECO:0000256" key="3">
    <source>
        <dbReference type="ARBA" id="ARBA00022679"/>
    </source>
</evidence>
<keyword evidence="8 17" id="KW-0472">Membrane</keyword>